<feature type="transmembrane region" description="Helical" evidence="9">
    <location>
        <begin position="12"/>
        <end position="33"/>
    </location>
</feature>
<feature type="transmembrane region" description="Helical" evidence="9">
    <location>
        <begin position="201"/>
        <end position="219"/>
    </location>
</feature>
<evidence type="ECO:0000256" key="6">
    <source>
        <dbReference type="ARBA" id="ARBA00023136"/>
    </source>
</evidence>
<dbReference type="PANTHER" id="PTHR43029:SF10">
    <property type="entry name" value="AMMONIUM TRANSPORTER MEP2"/>
    <property type="match status" value="1"/>
</dbReference>
<feature type="transmembrane region" description="Helical" evidence="9">
    <location>
        <begin position="493"/>
        <end position="518"/>
    </location>
</feature>
<dbReference type="OrthoDB" id="534912at2759"/>
<keyword evidence="5 9" id="KW-1133">Transmembrane helix</keyword>
<keyword evidence="12" id="KW-1185">Reference proteome</keyword>
<dbReference type="Gene3D" id="1.10.3430.10">
    <property type="entry name" value="Ammonium transporter AmtB like domains"/>
    <property type="match status" value="1"/>
</dbReference>
<evidence type="ECO:0000313" key="11">
    <source>
        <dbReference type="EMBL" id="PMD15386.1"/>
    </source>
</evidence>
<sequence>MGIQPRAPYEKLVSHFVSVSISSSFRILLLLSLNKLVKMETFVIDVAPPLPRVNLTATLDELQTSSQLYFPGSDIVWMLMSSAFVLMMVPAMCLFYSGASNRRSSLALFRLPLITAALIGFQWYLWGYSLAFTPAVPPPSPGVTWYGGDSRGLALHDSTGRPTGPDVGFKIPELLYQFYEGMFASFTASLVCGGVIRDVPVGRFLVFITFWSLLVYNPVARWSWHWAGWSNQRGVMDFAGGTAVHITSGTAVLAFYVFYEIDMKGFKHCWTGFWRIFFRRLKKPFVGLGLGTHNSGPPRPIIRPGGNDSEEFELEPRSSSQGPKEDSTQSAPADPEAGGIPPTEEQPARLGLGPEVDNPPHNVNNMILGTALLWIGWFGFNGGSALGGNLRAVSACVSTHVAACAGGTTSLFFFWIWNALYRAGAEPGDEEREAPSSVSATHFCDGAVIGLVAITPAAGYVPVWSAGIFGVVSAIIVSLLKHITTGMLKDEPLYVFSIHAGGGMVGMFLTGCFADPAVVGLDGYSTIPDRTVAGRLRYQMLDAFAGLFYTFFTTLAILYGLQAVRSIFKRRWTPVFRDANRNRRWKLEATPQHAWRETT</sequence>
<dbReference type="InterPro" id="IPR001905">
    <property type="entry name" value="Ammonium_transpt"/>
</dbReference>
<name>A0A2J6PND0_9HELO</name>
<organism evidence="11 12">
    <name type="scientific">Hyaloscypha hepaticicola</name>
    <dbReference type="NCBI Taxonomy" id="2082293"/>
    <lineage>
        <taxon>Eukaryota</taxon>
        <taxon>Fungi</taxon>
        <taxon>Dikarya</taxon>
        <taxon>Ascomycota</taxon>
        <taxon>Pezizomycotina</taxon>
        <taxon>Leotiomycetes</taxon>
        <taxon>Helotiales</taxon>
        <taxon>Hyaloscyphaceae</taxon>
        <taxon>Hyaloscypha</taxon>
    </lineage>
</organism>
<dbReference type="EMBL" id="KZ613513">
    <property type="protein sequence ID" value="PMD15386.1"/>
    <property type="molecule type" value="Genomic_DNA"/>
</dbReference>
<dbReference type="GO" id="GO:0005886">
    <property type="term" value="C:plasma membrane"/>
    <property type="evidence" value="ECO:0007669"/>
    <property type="project" value="TreeGrafter"/>
</dbReference>
<evidence type="ECO:0000256" key="3">
    <source>
        <dbReference type="ARBA" id="ARBA00022448"/>
    </source>
</evidence>
<gene>
    <name evidence="11" type="ORF">NA56DRAFT_346323</name>
</gene>
<dbReference type="InterPro" id="IPR024041">
    <property type="entry name" value="NH4_transpt_AmtB-like_dom"/>
</dbReference>
<feature type="transmembrane region" description="Helical" evidence="9">
    <location>
        <begin position="174"/>
        <end position="196"/>
    </location>
</feature>
<comment type="similarity">
    <text evidence="2">Belongs to the ammonia transporter channel (TC 1.A.11.2) family.</text>
</comment>
<evidence type="ECO:0000256" key="8">
    <source>
        <dbReference type="SAM" id="MobiDB-lite"/>
    </source>
</evidence>
<evidence type="ECO:0000256" key="5">
    <source>
        <dbReference type="ARBA" id="ARBA00022989"/>
    </source>
</evidence>
<keyword evidence="6 9" id="KW-0472">Membrane</keyword>
<keyword evidence="3" id="KW-0813">Transport</keyword>
<evidence type="ECO:0000256" key="2">
    <source>
        <dbReference type="ARBA" id="ARBA00005887"/>
    </source>
</evidence>
<feature type="transmembrane region" description="Helical" evidence="9">
    <location>
        <begin position="463"/>
        <end position="481"/>
    </location>
</feature>
<comment type="subcellular location">
    <subcellularLocation>
        <location evidence="1">Membrane</location>
        <topology evidence="1">Multi-pass membrane protein</topology>
    </subcellularLocation>
</comment>
<evidence type="ECO:0000256" key="9">
    <source>
        <dbReference type="SAM" id="Phobius"/>
    </source>
</evidence>
<keyword evidence="7" id="KW-0924">Ammonia transport</keyword>
<evidence type="ECO:0000256" key="4">
    <source>
        <dbReference type="ARBA" id="ARBA00022692"/>
    </source>
</evidence>
<dbReference type="InterPro" id="IPR029020">
    <property type="entry name" value="Ammonium/urea_transptr"/>
</dbReference>
<dbReference type="SUPFAM" id="SSF111352">
    <property type="entry name" value="Ammonium transporter"/>
    <property type="match status" value="2"/>
</dbReference>
<protein>
    <submittedName>
        <fullName evidence="11">Rh-like protein/ammonium transporter</fullName>
    </submittedName>
</protein>
<dbReference type="Pfam" id="PF00909">
    <property type="entry name" value="Ammonium_transp"/>
    <property type="match status" value="2"/>
</dbReference>
<dbReference type="AlphaFoldDB" id="A0A2J6PND0"/>
<evidence type="ECO:0000256" key="7">
    <source>
        <dbReference type="ARBA" id="ARBA00023177"/>
    </source>
</evidence>
<feature type="domain" description="Ammonium transporter AmtB-like" evidence="10">
    <location>
        <begin position="76"/>
        <end position="257"/>
    </location>
</feature>
<feature type="transmembrane region" description="Helical" evidence="9">
    <location>
        <begin position="392"/>
        <end position="417"/>
    </location>
</feature>
<keyword evidence="4 9" id="KW-0812">Transmembrane</keyword>
<dbReference type="PANTHER" id="PTHR43029">
    <property type="entry name" value="AMMONIUM TRANSPORTER MEP2"/>
    <property type="match status" value="1"/>
</dbReference>
<evidence type="ECO:0000313" key="12">
    <source>
        <dbReference type="Proteomes" id="UP000235672"/>
    </source>
</evidence>
<reference evidence="11 12" key="1">
    <citation type="submission" date="2016-05" db="EMBL/GenBank/DDBJ databases">
        <title>A degradative enzymes factory behind the ericoid mycorrhizal symbiosis.</title>
        <authorList>
            <consortium name="DOE Joint Genome Institute"/>
            <person name="Martino E."/>
            <person name="Morin E."/>
            <person name="Grelet G."/>
            <person name="Kuo A."/>
            <person name="Kohler A."/>
            <person name="Daghino S."/>
            <person name="Barry K."/>
            <person name="Choi C."/>
            <person name="Cichocki N."/>
            <person name="Clum A."/>
            <person name="Copeland A."/>
            <person name="Hainaut M."/>
            <person name="Haridas S."/>
            <person name="Labutti K."/>
            <person name="Lindquist E."/>
            <person name="Lipzen A."/>
            <person name="Khouja H.-R."/>
            <person name="Murat C."/>
            <person name="Ohm R."/>
            <person name="Olson A."/>
            <person name="Spatafora J."/>
            <person name="Veneault-Fourrey C."/>
            <person name="Henrissat B."/>
            <person name="Grigoriev I."/>
            <person name="Martin F."/>
            <person name="Perotto S."/>
        </authorList>
    </citation>
    <scope>NUCLEOTIDE SEQUENCE [LARGE SCALE GENOMIC DNA]</scope>
    <source>
        <strain evidence="11 12">UAMH 7357</strain>
    </source>
</reference>
<dbReference type="GO" id="GO:0008519">
    <property type="term" value="F:ammonium channel activity"/>
    <property type="evidence" value="ECO:0007669"/>
    <property type="project" value="InterPro"/>
</dbReference>
<feature type="transmembrane region" description="Helical" evidence="9">
    <location>
        <begin position="108"/>
        <end position="126"/>
    </location>
</feature>
<feature type="transmembrane region" description="Helical" evidence="9">
    <location>
        <begin position="239"/>
        <end position="259"/>
    </location>
</feature>
<feature type="region of interest" description="Disordered" evidence="8">
    <location>
        <begin position="296"/>
        <end position="356"/>
    </location>
</feature>
<evidence type="ECO:0000259" key="10">
    <source>
        <dbReference type="Pfam" id="PF00909"/>
    </source>
</evidence>
<evidence type="ECO:0000256" key="1">
    <source>
        <dbReference type="ARBA" id="ARBA00004141"/>
    </source>
</evidence>
<feature type="transmembrane region" description="Helical" evidence="9">
    <location>
        <begin position="538"/>
        <end position="561"/>
    </location>
</feature>
<dbReference type="Proteomes" id="UP000235672">
    <property type="component" value="Unassembled WGS sequence"/>
</dbReference>
<proteinExistence type="inferred from homology"/>
<feature type="transmembrane region" description="Helical" evidence="9">
    <location>
        <begin position="75"/>
        <end position="96"/>
    </location>
</feature>
<accession>A0A2J6PND0</accession>
<feature type="domain" description="Ammonium transporter AmtB-like" evidence="10">
    <location>
        <begin position="358"/>
        <end position="565"/>
    </location>
</feature>